<dbReference type="Gene3D" id="2.120.10.80">
    <property type="entry name" value="Kelch-type beta propeller"/>
    <property type="match status" value="1"/>
</dbReference>
<proteinExistence type="predicted"/>
<dbReference type="Gene3D" id="1.25.40.20">
    <property type="entry name" value="Ankyrin repeat-containing domain"/>
    <property type="match status" value="1"/>
</dbReference>
<protein>
    <recommendedName>
        <fullName evidence="5">Ankyrin repeat protein</fullName>
    </recommendedName>
</protein>
<comment type="caution">
    <text evidence="3">The sequence shown here is derived from an EMBL/GenBank/DDBJ whole genome shotgun (WGS) entry which is preliminary data.</text>
</comment>
<dbReference type="PANTHER" id="PTHR24198">
    <property type="entry name" value="ANKYRIN REPEAT AND PROTEIN KINASE DOMAIN-CONTAINING PROTEIN"/>
    <property type="match status" value="1"/>
</dbReference>
<evidence type="ECO:0000256" key="1">
    <source>
        <dbReference type="ARBA" id="ARBA00022737"/>
    </source>
</evidence>
<dbReference type="SUPFAM" id="SSF48403">
    <property type="entry name" value="Ankyrin repeat"/>
    <property type="match status" value="1"/>
</dbReference>
<dbReference type="InterPro" id="IPR011043">
    <property type="entry name" value="Gal_Oxase/kelch_b-propeller"/>
</dbReference>
<name>A0A926NYB4_9HYPH</name>
<sequence length="474" mass="52364">MNNTELLACFEAEERAVQAALQQHGVTRPPRNRVHIEDFPPIVRDALALADDALCDAIRMHLEAGEDPDAALHKSDRTAVSICFSQGKFEAMRLLIRAGAKIDWSEDQITIALGETPASLKICPSAAFRFACRVGNLNAAIAFVSVSEAGREKAQEAVIAAVHARASNVVAWLLEQGFDPNAITHYGCSALEIAAWDDDTATAEVLLAAGADPLGPHDKESTAAERASSHEMRSLFVRYGVHPARFKYETNPEGVPLSFLPAVALDQEDFDSHRSARAGRANPERFLPPFWYEQLRTGHYTAPKEIARDEDRSKPIWTFSRMGRSVTPLPDGRLVLIGGEYEDDYDPDFCIYADVTVLDGKGGVDHFIYPEDVFPPTDFHTATLVGDHILLIGAFGYPERRQKDLTPVLRLDLANFSIQSVETTGDGPGWVYKHRATLDGHVIIVTGGKTELGFHDNEETYLLDLETMIWRRAD</sequence>
<evidence type="ECO:0008006" key="5">
    <source>
        <dbReference type="Google" id="ProtNLM"/>
    </source>
</evidence>
<dbReference type="SMART" id="SM00248">
    <property type="entry name" value="ANK"/>
    <property type="match status" value="3"/>
</dbReference>
<keyword evidence="2" id="KW-0040">ANK repeat</keyword>
<gene>
    <name evidence="3" type="ORF">HK439_06765</name>
</gene>
<dbReference type="Proteomes" id="UP000598467">
    <property type="component" value="Unassembled WGS sequence"/>
</dbReference>
<dbReference type="InterPro" id="IPR036770">
    <property type="entry name" value="Ankyrin_rpt-contain_sf"/>
</dbReference>
<evidence type="ECO:0000313" key="3">
    <source>
        <dbReference type="EMBL" id="MBD1545958.1"/>
    </source>
</evidence>
<dbReference type="PANTHER" id="PTHR24198:SF165">
    <property type="entry name" value="ANKYRIN REPEAT-CONTAINING PROTEIN-RELATED"/>
    <property type="match status" value="1"/>
</dbReference>
<dbReference type="RefSeq" id="WP_190290628.1">
    <property type="nucleotide sequence ID" value="NZ_JABFCZ010000006.1"/>
</dbReference>
<dbReference type="Pfam" id="PF12796">
    <property type="entry name" value="Ank_2"/>
    <property type="match status" value="1"/>
</dbReference>
<evidence type="ECO:0000256" key="2">
    <source>
        <dbReference type="ARBA" id="ARBA00023043"/>
    </source>
</evidence>
<organism evidence="3 4">
    <name type="scientific">Roseibium aggregatum</name>
    <dbReference type="NCBI Taxonomy" id="187304"/>
    <lineage>
        <taxon>Bacteria</taxon>
        <taxon>Pseudomonadati</taxon>
        <taxon>Pseudomonadota</taxon>
        <taxon>Alphaproteobacteria</taxon>
        <taxon>Hyphomicrobiales</taxon>
        <taxon>Stappiaceae</taxon>
        <taxon>Roseibium</taxon>
    </lineage>
</organism>
<dbReference type="InterPro" id="IPR015915">
    <property type="entry name" value="Kelch-typ_b-propeller"/>
</dbReference>
<reference evidence="3" key="1">
    <citation type="submission" date="2020-05" db="EMBL/GenBank/DDBJ databases">
        <title>Identification of trans-AT polyketide cluster in two marine bacteria, producers of a novel glutaramide-containing polyketide sesbanimide D and analogs.</title>
        <authorList>
            <person name="Kacar D."/>
            <person name="Rodriguez P."/>
            <person name="Canedo L."/>
            <person name="Gonzalez E."/>
            <person name="Galan B."/>
            <person name="De La Calle F."/>
            <person name="Garcia J.L."/>
        </authorList>
    </citation>
    <scope>NUCLEOTIDE SEQUENCE</scope>
    <source>
        <strain evidence="3">PHM038</strain>
    </source>
</reference>
<accession>A0A926NYB4</accession>
<evidence type="ECO:0000313" key="4">
    <source>
        <dbReference type="Proteomes" id="UP000598467"/>
    </source>
</evidence>
<dbReference type="EMBL" id="JABFCZ010000006">
    <property type="protein sequence ID" value="MBD1545958.1"/>
    <property type="molecule type" value="Genomic_DNA"/>
</dbReference>
<dbReference type="SUPFAM" id="SSF50965">
    <property type="entry name" value="Galactose oxidase, central domain"/>
    <property type="match status" value="1"/>
</dbReference>
<keyword evidence="1" id="KW-0677">Repeat</keyword>
<dbReference type="InterPro" id="IPR002110">
    <property type="entry name" value="Ankyrin_rpt"/>
</dbReference>
<dbReference type="AlphaFoldDB" id="A0A926NYB4"/>